<reference evidence="3" key="1">
    <citation type="submission" date="2021-07" db="EMBL/GenBank/DDBJ databases">
        <title>Complete genome sequencing of a Clostridium isolate.</title>
        <authorList>
            <person name="Ueki A."/>
            <person name="Tonouchi A."/>
        </authorList>
    </citation>
    <scope>NUCLEOTIDE SEQUENCE [LARGE SCALE GENOMIC DNA]</scope>
    <source>
        <strain evidence="3">C5S11</strain>
    </source>
</reference>
<evidence type="ECO:0000313" key="3">
    <source>
        <dbReference type="Proteomes" id="UP000824633"/>
    </source>
</evidence>
<feature type="signal peptide" evidence="1">
    <location>
        <begin position="1"/>
        <end position="25"/>
    </location>
</feature>
<evidence type="ECO:0000256" key="1">
    <source>
        <dbReference type="SAM" id="SignalP"/>
    </source>
</evidence>
<keyword evidence="1" id="KW-0732">Signal</keyword>
<gene>
    <name evidence="2" type="ORF">psyc5s11_27720</name>
</gene>
<sequence>MKRFSIIFLLILFLLPNMTIATSHAQQITLKEGDYRASDLNLLPNNNYSVENISTSDSAVVIIFDSNSIIQELIKLVPESGTYNLPIINHGYEIMVIGNGEVIIS</sequence>
<organism evidence="2 3">
    <name type="scientific">Clostridium gelidum</name>
    <dbReference type="NCBI Taxonomy" id="704125"/>
    <lineage>
        <taxon>Bacteria</taxon>
        <taxon>Bacillati</taxon>
        <taxon>Bacillota</taxon>
        <taxon>Clostridia</taxon>
        <taxon>Eubacteriales</taxon>
        <taxon>Clostridiaceae</taxon>
        <taxon>Clostridium</taxon>
    </lineage>
</organism>
<name>A0ABM7T423_9CLOT</name>
<evidence type="ECO:0000313" key="2">
    <source>
        <dbReference type="EMBL" id="BCZ46705.1"/>
    </source>
</evidence>
<dbReference type="RefSeq" id="WP_224033118.1">
    <property type="nucleotide sequence ID" value="NZ_AP024849.1"/>
</dbReference>
<protein>
    <submittedName>
        <fullName evidence="2">Uncharacterized protein</fullName>
    </submittedName>
</protein>
<dbReference type="EMBL" id="AP024849">
    <property type="protein sequence ID" value="BCZ46705.1"/>
    <property type="molecule type" value="Genomic_DNA"/>
</dbReference>
<proteinExistence type="predicted"/>
<keyword evidence="3" id="KW-1185">Reference proteome</keyword>
<feature type="chain" id="PRO_5046926779" evidence="1">
    <location>
        <begin position="26"/>
        <end position="105"/>
    </location>
</feature>
<accession>A0ABM7T423</accession>
<dbReference type="Proteomes" id="UP000824633">
    <property type="component" value="Chromosome"/>
</dbReference>